<dbReference type="AlphaFoldDB" id="A0A6A4HXJ2"/>
<dbReference type="EMBL" id="ML769430">
    <property type="protein sequence ID" value="KAE9402926.1"/>
    <property type="molecule type" value="Genomic_DNA"/>
</dbReference>
<reference evidence="1" key="1">
    <citation type="journal article" date="2019" name="Environ. Microbiol.">
        <title>Fungal ecological strategies reflected in gene transcription - a case study of two litter decomposers.</title>
        <authorList>
            <person name="Barbi F."/>
            <person name="Kohler A."/>
            <person name="Barry K."/>
            <person name="Baskaran P."/>
            <person name="Daum C."/>
            <person name="Fauchery L."/>
            <person name="Ihrmark K."/>
            <person name="Kuo A."/>
            <person name="LaButti K."/>
            <person name="Lipzen A."/>
            <person name="Morin E."/>
            <person name="Grigoriev I.V."/>
            <person name="Henrissat B."/>
            <person name="Lindahl B."/>
            <person name="Martin F."/>
        </authorList>
    </citation>
    <scope>NUCLEOTIDE SEQUENCE</scope>
    <source>
        <strain evidence="1">JB14</strain>
    </source>
</reference>
<dbReference type="InterPro" id="IPR011009">
    <property type="entry name" value="Kinase-like_dom_sf"/>
</dbReference>
<keyword evidence="2" id="KW-1185">Reference proteome</keyword>
<evidence type="ECO:0000313" key="2">
    <source>
        <dbReference type="Proteomes" id="UP000799118"/>
    </source>
</evidence>
<evidence type="ECO:0000313" key="1">
    <source>
        <dbReference type="EMBL" id="KAE9402926.1"/>
    </source>
</evidence>
<dbReference type="OrthoDB" id="3182995at2759"/>
<proteinExistence type="predicted"/>
<sequence length="338" mass="38992">MNMDMQLISKLDKWPSYHPARNVTDLLACEAPPFNECAVPKEFVNVVITETLSAHRHSTVYGAHFTNKDGVAWDIAGERVKVAVKIGSLYPIALETKVYCAMQPIQGRVIPRMFVFLRADNGTEEGLGCLIIERFGKAVNMPLDMLERSEKVIILSHLQNMHNMGFIHRDLDSRNVLYRDEEFRIIDLEDMTVNHHKDCKVFPSLLDFAVAPAYFQQEVNDYICGTLIRQARETLRFWDDDIACVRDFKIKKGPDIPTERLMASLFPMFMVYYYTKGPELKDMIEEYFRRIQKLVSEGYTYEKLEAVALDVMEQVRADARARCVISFSRITTPLLNNT</sequence>
<accession>A0A6A4HXJ2</accession>
<name>A0A6A4HXJ2_9AGAR</name>
<gene>
    <name evidence="1" type="ORF">BT96DRAFT_974014</name>
</gene>
<dbReference type="Gene3D" id="1.10.510.10">
    <property type="entry name" value="Transferase(Phosphotransferase) domain 1"/>
    <property type="match status" value="1"/>
</dbReference>
<organism evidence="1 2">
    <name type="scientific">Gymnopus androsaceus JB14</name>
    <dbReference type="NCBI Taxonomy" id="1447944"/>
    <lineage>
        <taxon>Eukaryota</taxon>
        <taxon>Fungi</taxon>
        <taxon>Dikarya</taxon>
        <taxon>Basidiomycota</taxon>
        <taxon>Agaricomycotina</taxon>
        <taxon>Agaricomycetes</taxon>
        <taxon>Agaricomycetidae</taxon>
        <taxon>Agaricales</taxon>
        <taxon>Marasmiineae</taxon>
        <taxon>Omphalotaceae</taxon>
        <taxon>Gymnopus</taxon>
    </lineage>
</organism>
<protein>
    <recommendedName>
        <fullName evidence="3">Protein kinase domain-containing protein</fullName>
    </recommendedName>
</protein>
<evidence type="ECO:0008006" key="3">
    <source>
        <dbReference type="Google" id="ProtNLM"/>
    </source>
</evidence>
<dbReference type="Proteomes" id="UP000799118">
    <property type="component" value="Unassembled WGS sequence"/>
</dbReference>
<dbReference type="SUPFAM" id="SSF56112">
    <property type="entry name" value="Protein kinase-like (PK-like)"/>
    <property type="match status" value="1"/>
</dbReference>